<dbReference type="OrthoDB" id="18884at2759"/>
<evidence type="ECO:0000256" key="8">
    <source>
        <dbReference type="SAM" id="MobiDB-lite"/>
    </source>
</evidence>
<evidence type="ECO:0000256" key="5">
    <source>
        <dbReference type="ARBA" id="ARBA00022917"/>
    </source>
</evidence>
<reference evidence="10 11" key="1">
    <citation type="submission" date="2019-09" db="EMBL/GenBank/DDBJ databases">
        <authorList>
            <person name="Brejova B."/>
        </authorList>
    </citation>
    <scope>NUCLEOTIDE SEQUENCE [LARGE SCALE GENOMIC DNA]</scope>
</reference>
<comment type="subunit">
    <text evidence="7">Component of the eukaryotic translation initiation factor 3 (eIF-3) complex.</text>
</comment>
<dbReference type="GO" id="GO:0043614">
    <property type="term" value="C:multi-eIF complex"/>
    <property type="evidence" value="ECO:0007669"/>
    <property type="project" value="TreeGrafter"/>
</dbReference>
<dbReference type="FunFam" id="1.25.40.860:FF:000003">
    <property type="entry name" value="Eukaryotic translation initiation factor 3 subunit A"/>
    <property type="match status" value="1"/>
</dbReference>
<dbReference type="InterPro" id="IPR027512">
    <property type="entry name" value="EIF3A"/>
</dbReference>
<dbReference type="SMART" id="SM00088">
    <property type="entry name" value="PINT"/>
    <property type="match status" value="1"/>
</dbReference>
<dbReference type="Gene3D" id="4.10.860.10">
    <property type="entry name" value="UVR domain"/>
    <property type="match status" value="1"/>
</dbReference>
<feature type="compositionally biased region" description="Basic and acidic residues" evidence="8">
    <location>
        <begin position="775"/>
        <end position="788"/>
    </location>
</feature>
<dbReference type="GO" id="GO:0002188">
    <property type="term" value="P:translation reinitiation"/>
    <property type="evidence" value="ECO:0007669"/>
    <property type="project" value="TreeGrafter"/>
</dbReference>
<dbReference type="InterPro" id="IPR000717">
    <property type="entry name" value="PCI_dom"/>
</dbReference>
<feature type="compositionally biased region" description="Low complexity" evidence="8">
    <location>
        <begin position="836"/>
        <end position="851"/>
    </location>
</feature>
<comment type="function">
    <text evidence="7">RNA-binding component of the eukaryotic translation initiation factor 3 (eIF-3) complex, which is involved in protein synthesis of a specialized repertoire of mRNAs and, together with other initiation factors, stimulates binding of mRNA and methionyl-tRNAi to the 40S ribosome. The eIF-3 complex specifically targets and initiates translation of a subset of mRNAs involved in cell proliferation.</text>
</comment>
<keyword evidence="6 7" id="KW-0175">Coiled coil</keyword>
<comment type="subcellular location">
    <subcellularLocation>
        <location evidence="1 7">Cytoplasm</location>
    </subcellularLocation>
</comment>
<dbReference type="PROSITE" id="PS50250">
    <property type="entry name" value="PCI"/>
    <property type="match status" value="1"/>
</dbReference>
<proteinExistence type="inferred from homology"/>
<name>A0A5E8BJZ0_9ASCO</name>
<dbReference type="GO" id="GO:0016282">
    <property type="term" value="C:eukaryotic 43S preinitiation complex"/>
    <property type="evidence" value="ECO:0007669"/>
    <property type="project" value="UniProtKB-UniRule"/>
</dbReference>
<evidence type="ECO:0000313" key="10">
    <source>
        <dbReference type="EMBL" id="VVT49887.1"/>
    </source>
</evidence>
<protein>
    <recommendedName>
        <fullName evidence="7">Eukaryotic translation initiation factor 3 subunit A</fullName>
        <shortName evidence="7">eIF3a</shortName>
    </recommendedName>
    <alternativeName>
        <fullName evidence="7">Eukaryotic translation initiation factor 3 110 kDa subunit homolog</fullName>
        <shortName evidence="7">eIF3 p110</shortName>
    </alternativeName>
    <alternativeName>
        <fullName evidence="7">Translation initiation factor eIF3, p110 subunit homolog</fullName>
    </alternativeName>
</protein>
<keyword evidence="4 7" id="KW-0694">RNA-binding</keyword>
<accession>A0A5E8BJZ0</accession>
<evidence type="ECO:0000256" key="4">
    <source>
        <dbReference type="ARBA" id="ARBA00022884"/>
    </source>
</evidence>
<sequence>MAPAARPENVLKRADELIAVDQSTAALELLYETLTSKRTRNVTIENLEPIVLRFIDLAVDLNKPKIIRDGLYQYKKLVQSTSISSLELVIKKFIQLSEDKVAQAQAKADKITLDADDDLEATESPEDILLATVSSEQSKDRTDREVVTPWLKLLWEAYRISLDALRNNSKLEILYQKVVSQAFDFCVKYSRKTEFRRLCDILRLHLSNASQAKSSPAQHPIDLSDPDTLQRFLDTRFRQLEVAVELELWQEAFRSVEDVHTLLSVSKRPAKPAMMANYYDNLARIFLVSGNYLFHATAWSRYWGLLVQSRNVREEELVRVASFFLIATLSIPTFPQSQQLRSSQDDGDQRHRNSRLTNLLNLSKNPTRDALLKQALSKNVLSYVRPEIRQLYNILEVDFHPLGIKSRVVPVISKIAEYKEYTPYFKPLYDVILTRLFQQLSQVYETVKFDFVIDLATFPAPFDSTPVSIEKFIVRGCHKGEFNITIDHESRSITFRDGIYDESSVNSSIAASASSLQLTPSEIVRTQLSRLGSTLFSVINQVDVSYIEGRALLRKQAVDRALAGLNDENLQTLERIKVIERRQQAAIEEQIKLEEEESRALRRKLQEEREAEKQRLAKEAAAREEERRKREENEILAREKRRLAEDINSKGIISIDVTKLDEMDSDQMKALQIKEFNKVSEDLNKKLKSMARRNDHIERALRLEEAAKWQEEAKKQQEADKKVHQTRYVALLASSKKDYEEKLALKKRLIRLLPSFQELKDTVYAARKEEFERLKKENAEKLEEEKAKRLAAAKKQRAIEREQEQLRVEEESRLQREKNKRIRDEEEKAKRERAEAAAAATAAPAPAPSTSGAYRPPTGRASASAGAGAGASAGGSKYVPPSQRSHDAGAGGSSSSTYSRPSGGSSYVPPSQLNRDSGASRPSPSSTSTPSSGGSKYVPPSKRR</sequence>
<dbReference type="GO" id="GO:0003729">
    <property type="term" value="F:mRNA binding"/>
    <property type="evidence" value="ECO:0007669"/>
    <property type="project" value="TreeGrafter"/>
</dbReference>
<dbReference type="GO" id="GO:0071541">
    <property type="term" value="C:eukaryotic translation initiation factor 3 complex, eIF3m"/>
    <property type="evidence" value="ECO:0007669"/>
    <property type="project" value="TreeGrafter"/>
</dbReference>
<dbReference type="GO" id="GO:0003743">
    <property type="term" value="F:translation initiation factor activity"/>
    <property type="evidence" value="ECO:0007669"/>
    <property type="project" value="UniProtKB-UniRule"/>
</dbReference>
<gene>
    <name evidence="7" type="primary">TIF32</name>
    <name evidence="10" type="ORF">SAPINGB_P002493</name>
</gene>
<organism evidence="10 11">
    <name type="scientific">Magnusiomyces paraingens</name>
    <dbReference type="NCBI Taxonomy" id="2606893"/>
    <lineage>
        <taxon>Eukaryota</taxon>
        <taxon>Fungi</taxon>
        <taxon>Dikarya</taxon>
        <taxon>Ascomycota</taxon>
        <taxon>Saccharomycotina</taxon>
        <taxon>Dipodascomycetes</taxon>
        <taxon>Dipodascales</taxon>
        <taxon>Dipodascaceae</taxon>
        <taxon>Magnusiomyces</taxon>
    </lineage>
</organism>
<evidence type="ECO:0000256" key="2">
    <source>
        <dbReference type="ARBA" id="ARBA00022490"/>
    </source>
</evidence>
<keyword evidence="2 7" id="KW-0963">Cytoplasm</keyword>
<feature type="domain" description="PCI" evidence="9">
    <location>
        <begin position="320"/>
        <end position="500"/>
    </location>
</feature>
<dbReference type="FunFam" id="4.10.860.10:FF:000001">
    <property type="entry name" value="Eukaryotic translation initiation factor 3 subunit A"/>
    <property type="match status" value="1"/>
</dbReference>
<keyword evidence="11" id="KW-1185">Reference proteome</keyword>
<dbReference type="HAMAP" id="MF_03000">
    <property type="entry name" value="eIF3a"/>
    <property type="match status" value="1"/>
</dbReference>
<keyword evidence="3 7" id="KW-0396">Initiation factor</keyword>
<evidence type="ECO:0000259" key="9">
    <source>
        <dbReference type="PROSITE" id="PS50250"/>
    </source>
</evidence>
<feature type="region of interest" description="Disordered" evidence="8">
    <location>
        <begin position="608"/>
        <end position="632"/>
    </location>
</feature>
<evidence type="ECO:0000256" key="1">
    <source>
        <dbReference type="ARBA" id="ARBA00004496"/>
    </source>
</evidence>
<feature type="compositionally biased region" description="Low complexity" evidence="8">
    <location>
        <begin position="917"/>
        <end position="935"/>
    </location>
</feature>
<evidence type="ECO:0000313" key="11">
    <source>
        <dbReference type="Proteomes" id="UP000398389"/>
    </source>
</evidence>
<keyword evidence="5 7" id="KW-0648">Protein biosynthesis</keyword>
<dbReference type="GO" id="GO:0071540">
    <property type="term" value="C:eukaryotic translation initiation factor 3 complex, eIF3e"/>
    <property type="evidence" value="ECO:0007669"/>
    <property type="project" value="TreeGrafter"/>
</dbReference>
<dbReference type="GO" id="GO:0033290">
    <property type="term" value="C:eukaryotic 48S preinitiation complex"/>
    <property type="evidence" value="ECO:0007669"/>
    <property type="project" value="UniProtKB-UniRule"/>
</dbReference>
<evidence type="ECO:0000256" key="3">
    <source>
        <dbReference type="ARBA" id="ARBA00022540"/>
    </source>
</evidence>
<feature type="region of interest" description="Disordered" evidence="8">
    <location>
        <begin position="775"/>
        <end position="944"/>
    </location>
</feature>
<feature type="coiled-coil region" evidence="7">
    <location>
        <begin position="673"/>
        <end position="700"/>
    </location>
</feature>
<feature type="compositionally biased region" description="Low complexity" evidence="8">
    <location>
        <begin position="893"/>
        <end position="906"/>
    </location>
</feature>
<dbReference type="Pfam" id="PF22591">
    <property type="entry name" value="eIF3a_PCI_TPR-like"/>
    <property type="match status" value="1"/>
</dbReference>
<comment type="similarity">
    <text evidence="7">Belongs to the eIF-3 subunit A family.</text>
</comment>
<dbReference type="Gene3D" id="1.25.40.860">
    <property type="match status" value="2"/>
</dbReference>
<dbReference type="Proteomes" id="UP000398389">
    <property type="component" value="Unassembled WGS sequence"/>
</dbReference>
<dbReference type="GO" id="GO:0001732">
    <property type="term" value="P:formation of cytoplasmic translation initiation complex"/>
    <property type="evidence" value="ECO:0007669"/>
    <property type="project" value="UniProtKB-UniRule"/>
</dbReference>
<dbReference type="EMBL" id="CABVLU010000002">
    <property type="protein sequence ID" value="VVT49887.1"/>
    <property type="molecule type" value="Genomic_DNA"/>
</dbReference>
<dbReference type="AlphaFoldDB" id="A0A5E8BJZ0"/>
<dbReference type="InterPro" id="IPR054711">
    <property type="entry name" value="eIF3a_PCI_TPR-like"/>
</dbReference>
<feature type="compositionally biased region" description="Basic and acidic residues" evidence="8">
    <location>
        <begin position="797"/>
        <end position="835"/>
    </location>
</feature>
<dbReference type="PANTHER" id="PTHR14005:SF0">
    <property type="entry name" value="EUKARYOTIC TRANSLATION INITIATION FACTOR 3 SUBUNIT A"/>
    <property type="match status" value="1"/>
</dbReference>
<evidence type="ECO:0000256" key="6">
    <source>
        <dbReference type="ARBA" id="ARBA00023054"/>
    </source>
</evidence>
<dbReference type="PANTHER" id="PTHR14005">
    <property type="entry name" value="EUKARYOTIC TRANSLATION INITIATION FACTOR 3, THETA SUBUNIT"/>
    <property type="match status" value="1"/>
</dbReference>
<evidence type="ECO:0000256" key="7">
    <source>
        <dbReference type="HAMAP-Rule" id="MF_03000"/>
    </source>
</evidence>